<proteinExistence type="predicted"/>
<protein>
    <submittedName>
        <fullName evidence="1">Uncharacterized protein</fullName>
    </submittedName>
</protein>
<reference evidence="1 2" key="1">
    <citation type="submission" date="2020-08" db="EMBL/GenBank/DDBJ databases">
        <title>Bridging the membrane lipid divide: bacteria of the FCB group superphylum have the potential to synthesize archaeal ether lipids.</title>
        <authorList>
            <person name="Villanueva L."/>
            <person name="Von Meijenfeldt F.A.B."/>
            <person name="Westbye A.B."/>
            <person name="Yadav S."/>
            <person name="Hopmans E.C."/>
            <person name="Dutilh B.E."/>
            <person name="Sinninghe Damste J.S."/>
        </authorList>
    </citation>
    <scope>NUCLEOTIDE SEQUENCE [LARGE SCALE GENOMIC DNA]</scope>
    <source>
        <strain evidence="1">NIOZ-UU27</strain>
    </source>
</reference>
<evidence type="ECO:0000313" key="2">
    <source>
        <dbReference type="Proteomes" id="UP000650524"/>
    </source>
</evidence>
<evidence type="ECO:0000313" key="1">
    <source>
        <dbReference type="EMBL" id="MBC8178847.1"/>
    </source>
</evidence>
<dbReference type="EMBL" id="JACNJD010000320">
    <property type="protein sequence ID" value="MBC8178847.1"/>
    <property type="molecule type" value="Genomic_DNA"/>
</dbReference>
<organism evidence="1 2">
    <name type="scientific">Candidatus Desulfacyla euxinica</name>
    <dbReference type="NCBI Taxonomy" id="2841693"/>
    <lineage>
        <taxon>Bacteria</taxon>
        <taxon>Deltaproteobacteria</taxon>
        <taxon>Candidatus Desulfacyla</taxon>
    </lineage>
</organism>
<dbReference type="AlphaFoldDB" id="A0A8J6N0Z1"/>
<gene>
    <name evidence="1" type="ORF">H8E19_15695</name>
</gene>
<accession>A0A8J6N0Z1</accession>
<sequence length="458" mass="53173">MKKLTHSFLITAPLWILFLAFENFYLISEAIPFDSNKTAFQGALRISSKTRPAQNKSPELQLNKLTPAQQYAGEILAYLLQIVLGQAGRSGSREDWKIRGIDEELDFRNIVEVMTDPERDQLDLMVLDPNILDLTRTLYYYDEKLSLYKGDFGVASIYPAPEFIAIRLLLLQKIHRTEKINLKALIDREALLLDPELKPSPRDLNAMNLKPAELKLIRDIIESEPRIYQYLKSPFLVKAFYDTGAIEGEKFVKQGIREAGYKRYQCSRFGGSDKLDALKILFLPSIMREFYYGDSNRGLSQHGFKPTEFFDEMTKKLEKEILAATKTRLRKEVIRLKGDKPEISVSQWDRLWNRIAEENISFYIEDERPLVIYPENAGKTIRDVCPEADFTVILLGKNIYKSILFDKIRDVYPAVDRLYVDIMDIKHSETEDETEKISEFICSKLRDRIRGMIRKVKP</sequence>
<dbReference type="Proteomes" id="UP000650524">
    <property type="component" value="Unassembled WGS sequence"/>
</dbReference>
<name>A0A8J6N0Z1_9DELT</name>
<comment type="caution">
    <text evidence="1">The sequence shown here is derived from an EMBL/GenBank/DDBJ whole genome shotgun (WGS) entry which is preliminary data.</text>
</comment>